<dbReference type="EMBL" id="BRYB01001635">
    <property type="protein sequence ID" value="GMI30108.1"/>
    <property type="molecule type" value="Genomic_DNA"/>
</dbReference>
<organism evidence="1 2">
    <name type="scientific">Tetraparma gracilis</name>
    <dbReference type="NCBI Taxonomy" id="2962635"/>
    <lineage>
        <taxon>Eukaryota</taxon>
        <taxon>Sar</taxon>
        <taxon>Stramenopiles</taxon>
        <taxon>Ochrophyta</taxon>
        <taxon>Bolidophyceae</taxon>
        <taxon>Parmales</taxon>
        <taxon>Triparmaceae</taxon>
        <taxon>Tetraparma</taxon>
    </lineage>
</organism>
<reference evidence="1 2" key="1">
    <citation type="journal article" date="2023" name="Commun. Biol.">
        <title>Genome analysis of Parmales, the sister group of diatoms, reveals the evolutionary specialization of diatoms from phago-mixotrophs to photoautotrophs.</title>
        <authorList>
            <person name="Ban H."/>
            <person name="Sato S."/>
            <person name="Yoshikawa S."/>
            <person name="Yamada K."/>
            <person name="Nakamura Y."/>
            <person name="Ichinomiya M."/>
            <person name="Sato N."/>
            <person name="Blanc-Mathieu R."/>
            <person name="Endo H."/>
            <person name="Kuwata A."/>
            <person name="Ogata H."/>
        </authorList>
    </citation>
    <scope>NUCLEOTIDE SEQUENCE [LARGE SCALE GENOMIC DNA]</scope>
</reference>
<gene>
    <name evidence="1" type="ORF">TeGR_g9676</name>
</gene>
<evidence type="ECO:0000313" key="1">
    <source>
        <dbReference type="EMBL" id="GMI30108.1"/>
    </source>
</evidence>
<dbReference type="Proteomes" id="UP001165060">
    <property type="component" value="Unassembled WGS sequence"/>
</dbReference>
<proteinExistence type="predicted"/>
<accession>A0ABQ6MP25</accession>
<evidence type="ECO:0000313" key="2">
    <source>
        <dbReference type="Proteomes" id="UP001165060"/>
    </source>
</evidence>
<name>A0ABQ6MP25_9STRA</name>
<sequence length="154" mass="17449">MHRHPLFANLPGDCGRTVNSFIFASHPDALDEARAWHVSRPRSEAPPMLLFIPDPFWTLYNEFPNPPFSFAFRGRPSYGFGSVHRCVCCSVPVVLSLTFDNPRGYGGHEQQPLVTRMEYANAWDDGTAIGWDLHIVDDVECDHENEEYTCCDCA</sequence>
<protein>
    <submittedName>
        <fullName evidence="1">Uncharacterized protein</fullName>
    </submittedName>
</protein>
<keyword evidence="2" id="KW-1185">Reference proteome</keyword>
<comment type="caution">
    <text evidence="1">The sequence shown here is derived from an EMBL/GenBank/DDBJ whole genome shotgun (WGS) entry which is preliminary data.</text>
</comment>